<protein>
    <submittedName>
        <fullName evidence="1">Uncharacterized protein</fullName>
    </submittedName>
</protein>
<gene>
    <name evidence="1" type="ORF">K1T71_011085</name>
</gene>
<dbReference type="EMBL" id="CM034406">
    <property type="protein sequence ID" value="KAJ0172909.1"/>
    <property type="molecule type" value="Genomic_DNA"/>
</dbReference>
<evidence type="ECO:0000313" key="1">
    <source>
        <dbReference type="EMBL" id="KAJ0172909.1"/>
    </source>
</evidence>
<proteinExistence type="predicted"/>
<dbReference type="Proteomes" id="UP000824533">
    <property type="component" value="Linkage Group LG20"/>
</dbReference>
<name>A0ACC1CMR2_9NEOP</name>
<accession>A0ACC1CMR2</accession>
<reference evidence="1 2" key="1">
    <citation type="journal article" date="2021" name="Front. Genet.">
        <title>Chromosome-Level Genome Assembly Reveals Significant Gene Expansion in the Toll and IMD Signaling Pathways of Dendrolimus kikuchii.</title>
        <authorList>
            <person name="Zhou J."/>
            <person name="Wu P."/>
            <person name="Xiong Z."/>
            <person name="Liu N."/>
            <person name="Zhao N."/>
            <person name="Ji M."/>
            <person name="Qiu Y."/>
            <person name="Yang B."/>
        </authorList>
    </citation>
    <scope>NUCLEOTIDE SEQUENCE [LARGE SCALE GENOMIC DNA]</scope>
    <source>
        <strain evidence="1">Ann1</strain>
    </source>
</reference>
<keyword evidence="2" id="KW-1185">Reference proteome</keyword>
<sequence length="374" mass="42643">MANMLHGKTIIFCIHKKMYKNESLDCDLALTDYEDLKFISAEEVEDFNNLSDVILRNQVQDDTLDISFQVMPSLNFQTLSPRGPPERNANRGKLNFTVEINSSDTNKKYLYSHLLNRIYVDMETDFPVHFNWEGNEMMYVRATVVFSDDSQAEKRVERCVQHEHNTSNSGLSPHIYKNVLHSSREMGTQGVDYFGDPKAADSWYSVRVQICKTCPNPVSHAYRFVCKNSCSTGINRRSIAIIFTLEDQFGQVLGRQSVGARVCACPRRDIRKDEESEGVYVAGKKRVACNQIAPPKPTKKVKIQVVKEDDNIVTLPPLRVVGARAMIAGLETMQRMMEQGAELTKHDPQSVEYKCLEEFKKSLAELKKQKLVNE</sequence>
<organism evidence="1 2">
    <name type="scientific">Dendrolimus kikuchii</name>
    <dbReference type="NCBI Taxonomy" id="765133"/>
    <lineage>
        <taxon>Eukaryota</taxon>
        <taxon>Metazoa</taxon>
        <taxon>Ecdysozoa</taxon>
        <taxon>Arthropoda</taxon>
        <taxon>Hexapoda</taxon>
        <taxon>Insecta</taxon>
        <taxon>Pterygota</taxon>
        <taxon>Neoptera</taxon>
        <taxon>Endopterygota</taxon>
        <taxon>Lepidoptera</taxon>
        <taxon>Glossata</taxon>
        <taxon>Ditrysia</taxon>
        <taxon>Bombycoidea</taxon>
        <taxon>Lasiocampidae</taxon>
        <taxon>Dendrolimus</taxon>
    </lineage>
</organism>
<evidence type="ECO:0000313" key="2">
    <source>
        <dbReference type="Proteomes" id="UP000824533"/>
    </source>
</evidence>
<comment type="caution">
    <text evidence="1">The sequence shown here is derived from an EMBL/GenBank/DDBJ whole genome shotgun (WGS) entry which is preliminary data.</text>
</comment>